<dbReference type="SUPFAM" id="SSF48317">
    <property type="entry name" value="Acid phosphatase/Vanadium-dependent haloperoxidase"/>
    <property type="match status" value="1"/>
</dbReference>
<gene>
    <name evidence="3" type="ORF">PABY_14450</name>
</gene>
<dbReference type="Gene3D" id="1.20.144.10">
    <property type="entry name" value="Phosphatidic acid phosphatase type 2/haloperoxidase"/>
    <property type="match status" value="1"/>
</dbReference>
<keyword evidence="1" id="KW-0472">Membrane</keyword>
<sequence length="205" mass="21625">MLAVLIVLEYLGLLSGVDSMVFQAVARPGLVAAELVSATASIPAFAVYAVALLAYDAARRGRVSLGTVSLGVSLAVAMVHVAVLKASLQVPRPGEQPLHQPLLEALMAADYYAFPSGHTARAVVAAYYLSRGRRGPARLALWAWALAVAASRVLLGAHWFSDVAASVVLGLFVALVVECTAPVWLRVYNATLGRIEVLRPAPAKR</sequence>
<evidence type="ECO:0000259" key="2">
    <source>
        <dbReference type="SMART" id="SM00014"/>
    </source>
</evidence>
<feature type="domain" description="Phosphatidic acid phosphatase type 2/haloperoxidase" evidence="2">
    <location>
        <begin position="70"/>
        <end position="178"/>
    </location>
</feature>
<dbReference type="SMART" id="SM00014">
    <property type="entry name" value="acidPPc"/>
    <property type="match status" value="1"/>
</dbReference>
<keyword evidence="1" id="KW-0812">Transmembrane</keyword>
<keyword evidence="1" id="KW-1133">Transmembrane helix</keyword>
<dbReference type="PANTHER" id="PTHR14969">
    <property type="entry name" value="SPHINGOSINE-1-PHOSPHATE PHOSPHOHYDROLASE"/>
    <property type="match status" value="1"/>
</dbReference>
<feature type="transmembrane region" description="Helical" evidence="1">
    <location>
        <begin position="166"/>
        <end position="185"/>
    </location>
</feature>
<evidence type="ECO:0000256" key="1">
    <source>
        <dbReference type="SAM" id="Phobius"/>
    </source>
</evidence>
<dbReference type="Pfam" id="PF01569">
    <property type="entry name" value="PAP2"/>
    <property type="match status" value="1"/>
</dbReference>
<feature type="transmembrane region" description="Helical" evidence="1">
    <location>
        <begin position="35"/>
        <end position="55"/>
    </location>
</feature>
<evidence type="ECO:0000313" key="4">
    <source>
        <dbReference type="Proteomes" id="UP001341135"/>
    </source>
</evidence>
<dbReference type="InterPro" id="IPR000326">
    <property type="entry name" value="PAP2/HPO"/>
</dbReference>
<protein>
    <submittedName>
        <fullName evidence="3">Phosphatase PAP2 family protein</fullName>
    </submittedName>
</protein>
<dbReference type="Proteomes" id="UP001341135">
    <property type="component" value="Chromosome"/>
</dbReference>
<keyword evidence="4" id="KW-1185">Reference proteome</keyword>
<proteinExistence type="predicted"/>
<evidence type="ECO:0000313" key="3">
    <source>
        <dbReference type="EMBL" id="BES81878.1"/>
    </source>
</evidence>
<feature type="transmembrane region" description="Helical" evidence="1">
    <location>
        <begin position="67"/>
        <end position="88"/>
    </location>
</feature>
<organism evidence="3 4">
    <name type="scientific">Pyrodictium abyssi</name>
    <dbReference type="NCBI Taxonomy" id="54256"/>
    <lineage>
        <taxon>Archaea</taxon>
        <taxon>Thermoproteota</taxon>
        <taxon>Thermoprotei</taxon>
        <taxon>Desulfurococcales</taxon>
        <taxon>Pyrodictiaceae</taxon>
        <taxon>Pyrodictium</taxon>
    </lineage>
</organism>
<dbReference type="EMBL" id="AP028907">
    <property type="protein sequence ID" value="BES81878.1"/>
    <property type="molecule type" value="Genomic_DNA"/>
</dbReference>
<name>A0ABN6ZT89_9CREN</name>
<dbReference type="CDD" id="cd01610">
    <property type="entry name" value="PAP2_like"/>
    <property type="match status" value="1"/>
</dbReference>
<reference evidence="3 4" key="1">
    <citation type="submission" date="2023-09" db="EMBL/GenBank/DDBJ databases">
        <title>Pyrofollis japonicus gen. nov. sp. nov., a novel member of the family Pyrodictiaceae isolated from the Iheya North hydrothermal field.</title>
        <authorList>
            <person name="Miyazaki U."/>
            <person name="Sanari M."/>
            <person name="Tame A."/>
            <person name="Kitajima M."/>
            <person name="Okamoto A."/>
            <person name="Sawayama S."/>
            <person name="Miyazaki J."/>
            <person name="Takai K."/>
            <person name="Nakagawa S."/>
        </authorList>
    </citation>
    <scope>NUCLEOTIDE SEQUENCE [LARGE SCALE GENOMIC DNA]</scope>
    <source>
        <strain evidence="3 4">AV2</strain>
    </source>
</reference>
<dbReference type="InterPro" id="IPR036938">
    <property type="entry name" value="PAP2/HPO_sf"/>
</dbReference>
<dbReference type="PANTHER" id="PTHR14969:SF13">
    <property type="entry name" value="AT30094P"/>
    <property type="match status" value="1"/>
</dbReference>
<accession>A0ABN6ZT89</accession>